<dbReference type="PANTHER" id="PTHR32196">
    <property type="entry name" value="ABC TRANSPORTER PERMEASE PROTEIN YPHD-RELATED-RELATED"/>
    <property type="match status" value="1"/>
</dbReference>
<keyword evidence="3 6" id="KW-0812">Transmembrane</keyword>
<proteinExistence type="predicted"/>
<name>A0A7X8H149_9LACT</name>
<evidence type="ECO:0000256" key="1">
    <source>
        <dbReference type="ARBA" id="ARBA00004651"/>
    </source>
</evidence>
<feature type="transmembrane region" description="Helical" evidence="6">
    <location>
        <begin position="62"/>
        <end position="91"/>
    </location>
</feature>
<keyword evidence="4 6" id="KW-1133">Transmembrane helix</keyword>
<feature type="transmembrane region" description="Helical" evidence="6">
    <location>
        <begin position="236"/>
        <end position="260"/>
    </location>
</feature>
<comment type="caution">
    <text evidence="7">The sequence shown here is derived from an EMBL/GenBank/DDBJ whole genome shotgun (WGS) entry which is preliminary data.</text>
</comment>
<evidence type="ECO:0000256" key="5">
    <source>
        <dbReference type="ARBA" id="ARBA00023136"/>
    </source>
</evidence>
<dbReference type="InterPro" id="IPR001851">
    <property type="entry name" value="ABC_transp_permease"/>
</dbReference>
<dbReference type="PANTHER" id="PTHR32196:SF72">
    <property type="entry name" value="RIBOSE IMPORT PERMEASE PROTEIN RBSC"/>
    <property type="match status" value="1"/>
</dbReference>
<keyword evidence="5 6" id="KW-0472">Membrane</keyword>
<dbReference type="RefSeq" id="WP_276649554.1">
    <property type="nucleotide sequence ID" value="NZ_JAAYSM010000363.1"/>
</dbReference>
<protein>
    <submittedName>
        <fullName evidence="7">ABC transporter permease</fullName>
    </submittedName>
</protein>
<dbReference type="EMBL" id="JAAYSM010000363">
    <property type="protein sequence ID" value="NLJ19196.1"/>
    <property type="molecule type" value="Genomic_DNA"/>
</dbReference>
<accession>A0A7X8H149</accession>
<dbReference type="Proteomes" id="UP000541058">
    <property type="component" value="Unassembled WGS sequence"/>
</dbReference>
<evidence type="ECO:0000256" key="4">
    <source>
        <dbReference type="ARBA" id="ARBA00022989"/>
    </source>
</evidence>
<sequence length="337" mass="35502">MENKTLANPAKKGGGLGGLVRSQQFIAFAAMIVLYFGFFLAAESFRTVNVLTLILNSSYYLAFLGIGVTFVIATGGIDLSLGTVMGCAALLGGRLFSVHGLPMWVALIGTILIAVAFNAINGILIAYIGLPAFVATLGTQMMASGFGQILSKLEKTNWPSTVSDPGGAFKNAFQIQVQREGATNINIPTGLLLLVVFVIVMSVVLNNTKIGRYILSLGSNYEATRLSGVNVRKYQFYAYLINGIFVGLAAIAYSAIYTSITAGFGAGQETNAIAGAVIGGTSLSGGIASIWGTFFGVIMMSVLKAGLPKIGLQSQWQLFLTGIIILVAVIIDVRRNK</sequence>
<comment type="subcellular location">
    <subcellularLocation>
        <location evidence="1">Cell membrane</location>
        <topology evidence="1">Multi-pass membrane protein</topology>
    </subcellularLocation>
</comment>
<feature type="transmembrane region" description="Helical" evidence="6">
    <location>
        <begin position="98"/>
        <end position="117"/>
    </location>
</feature>
<feature type="transmembrane region" description="Helical" evidence="6">
    <location>
        <begin position="25"/>
        <end position="42"/>
    </location>
</feature>
<feature type="transmembrane region" description="Helical" evidence="6">
    <location>
        <begin position="185"/>
        <end position="205"/>
    </location>
</feature>
<dbReference type="GO" id="GO:0005886">
    <property type="term" value="C:plasma membrane"/>
    <property type="evidence" value="ECO:0007669"/>
    <property type="project" value="UniProtKB-SubCell"/>
</dbReference>
<reference evidence="7 8" key="1">
    <citation type="journal article" date="2020" name="Biotechnol. Biofuels">
        <title>New insights from the biogas microbiome by comprehensive genome-resolved metagenomics of nearly 1600 species originating from multiple anaerobic digesters.</title>
        <authorList>
            <person name="Campanaro S."/>
            <person name="Treu L."/>
            <person name="Rodriguez-R L.M."/>
            <person name="Kovalovszki A."/>
            <person name="Ziels R.M."/>
            <person name="Maus I."/>
            <person name="Zhu X."/>
            <person name="Kougias P.G."/>
            <person name="Basile A."/>
            <person name="Luo G."/>
            <person name="Schluter A."/>
            <person name="Konstantinidis K.T."/>
            <person name="Angelidaki I."/>
        </authorList>
    </citation>
    <scope>NUCLEOTIDE SEQUENCE [LARGE SCALE GENOMIC DNA]</scope>
    <source>
        <strain evidence="7">AS23ysBPME_34</strain>
    </source>
</reference>
<organism evidence="7 8">
    <name type="scientific">Globicatella sulfidifaciens</name>
    <dbReference type="NCBI Taxonomy" id="136093"/>
    <lineage>
        <taxon>Bacteria</taxon>
        <taxon>Bacillati</taxon>
        <taxon>Bacillota</taxon>
        <taxon>Bacilli</taxon>
        <taxon>Lactobacillales</taxon>
        <taxon>Aerococcaceae</taxon>
        <taxon>Globicatella</taxon>
    </lineage>
</organism>
<feature type="transmembrane region" description="Helical" evidence="6">
    <location>
        <begin position="315"/>
        <end position="333"/>
    </location>
</feature>
<gene>
    <name evidence="7" type="ORF">GX355_10075</name>
</gene>
<evidence type="ECO:0000313" key="8">
    <source>
        <dbReference type="Proteomes" id="UP000541058"/>
    </source>
</evidence>
<dbReference type="GO" id="GO:0022857">
    <property type="term" value="F:transmembrane transporter activity"/>
    <property type="evidence" value="ECO:0007669"/>
    <property type="project" value="InterPro"/>
</dbReference>
<feature type="transmembrane region" description="Helical" evidence="6">
    <location>
        <begin position="123"/>
        <end position="143"/>
    </location>
</feature>
<dbReference type="CDD" id="cd06579">
    <property type="entry name" value="TM_PBP1_transp_AraH_like"/>
    <property type="match status" value="1"/>
</dbReference>
<evidence type="ECO:0000256" key="2">
    <source>
        <dbReference type="ARBA" id="ARBA00022475"/>
    </source>
</evidence>
<dbReference type="AlphaFoldDB" id="A0A7X8H149"/>
<evidence type="ECO:0000313" key="7">
    <source>
        <dbReference type="EMBL" id="NLJ19196.1"/>
    </source>
</evidence>
<keyword evidence="2" id="KW-1003">Cell membrane</keyword>
<evidence type="ECO:0000256" key="3">
    <source>
        <dbReference type="ARBA" id="ARBA00022692"/>
    </source>
</evidence>
<feature type="transmembrane region" description="Helical" evidence="6">
    <location>
        <begin position="272"/>
        <end position="303"/>
    </location>
</feature>
<dbReference type="Pfam" id="PF02653">
    <property type="entry name" value="BPD_transp_2"/>
    <property type="match status" value="1"/>
</dbReference>
<evidence type="ECO:0000256" key="6">
    <source>
        <dbReference type="SAM" id="Phobius"/>
    </source>
</evidence>